<reference evidence="1 2" key="1">
    <citation type="submission" date="2019-09" db="EMBL/GenBank/DDBJ databases">
        <title>Isolation and complete genome sequencing of Methylocystis species.</title>
        <authorList>
            <person name="Rumah B.L."/>
            <person name="Stead C.E."/>
            <person name="Stevens B.C."/>
            <person name="Minton N.P."/>
            <person name="Grosse-Honebrink A."/>
            <person name="Zhang Y."/>
        </authorList>
    </citation>
    <scope>NUCLEOTIDE SEQUENCE [LARGE SCALE GENOMIC DNA]</scope>
    <source>
        <strain evidence="1 2">BRCS2</strain>
    </source>
</reference>
<organism evidence="1 2">
    <name type="scientific">Methylocystis parvus</name>
    <dbReference type="NCBI Taxonomy" id="134"/>
    <lineage>
        <taxon>Bacteria</taxon>
        <taxon>Pseudomonadati</taxon>
        <taxon>Pseudomonadota</taxon>
        <taxon>Alphaproteobacteria</taxon>
        <taxon>Hyphomicrobiales</taxon>
        <taxon>Methylocystaceae</taxon>
        <taxon>Methylocystis</taxon>
    </lineage>
</organism>
<protein>
    <recommendedName>
        <fullName evidence="3">Type II toxin-antitoxin system PemK/MazF family toxin</fullName>
    </recommendedName>
</protein>
<dbReference type="AlphaFoldDB" id="A0A6B8M7E7"/>
<dbReference type="EMBL" id="CP044331">
    <property type="protein sequence ID" value="QGM98761.1"/>
    <property type="molecule type" value="Genomic_DNA"/>
</dbReference>
<keyword evidence="2" id="KW-1185">Reference proteome</keyword>
<dbReference type="KEGG" id="mpar:F7D14_15575"/>
<evidence type="ECO:0008006" key="3">
    <source>
        <dbReference type="Google" id="ProtNLM"/>
    </source>
</evidence>
<gene>
    <name evidence="1" type="ORF">F7D14_15575</name>
</gene>
<accession>A0A6B8M7E7</accession>
<dbReference type="Proteomes" id="UP000422569">
    <property type="component" value="Chromosome"/>
</dbReference>
<proteinExistence type="predicted"/>
<evidence type="ECO:0000313" key="2">
    <source>
        <dbReference type="Proteomes" id="UP000422569"/>
    </source>
</evidence>
<name>A0A6B8M7E7_9HYPH</name>
<sequence length="130" mass="14588">MKAGDVLRYGYLWARQADAGEEMGRKSRPVCVVVRTATTPARLFLLPVTSQNPGADRPHLATSEIECRRGGLDFPSYLIFDEYNFVQGDEAYDLESPKPIGSFSPAYLRKIAIQLKEISAQIRIRAVARR</sequence>
<evidence type="ECO:0000313" key="1">
    <source>
        <dbReference type="EMBL" id="QGM98761.1"/>
    </source>
</evidence>